<comment type="similarity">
    <text evidence="2 6">Belongs to the multi antimicrobial extrusion (MATE) (TC 2.A.66.1) family.</text>
</comment>
<feature type="transmembrane region" description="Helical" evidence="6">
    <location>
        <begin position="418"/>
        <end position="441"/>
    </location>
</feature>
<dbReference type="InterPro" id="IPR045069">
    <property type="entry name" value="MATE_euk"/>
</dbReference>
<evidence type="ECO:0000256" key="2">
    <source>
        <dbReference type="ARBA" id="ARBA00010199"/>
    </source>
</evidence>
<feature type="transmembrane region" description="Helical" evidence="6">
    <location>
        <begin position="238"/>
        <end position="263"/>
    </location>
</feature>
<dbReference type="GO" id="GO:0016020">
    <property type="term" value="C:membrane"/>
    <property type="evidence" value="ECO:0007669"/>
    <property type="project" value="UniProtKB-SubCell"/>
</dbReference>
<dbReference type="NCBIfam" id="TIGR00797">
    <property type="entry name" value="matE"/>
    <property type="match status" value="1"/>
</dbReference>
<comment type="caution">
    <text evidence="8">The sequence shown here is derived from an EMBL/GenBank/DDBJ whole genome shotgun (WGS) entry which is preliminary data.</text>
</comment>
<evidence type="ECO:0000313" key="9">
    <source>
        <dbReference type="Proteomes" id="UP000315295"/>
    </source>
</evidence>
<dbReference type="Pfam" id="PF01554">
    <property type="entry name" value="MatE"/>
    <property type="match status" value="2"/>
</dbReference>
<dbReference type="AlphaFoldDB" id="A0A540LQ76"/>
<reference evidence="8 9" key="1">
    <citation type="journal article" date="2019" name="G3 (Bethesda)">
        <title>Sequencing of a Wild Apple (Malus baccata) Genome Unravels the Differences Between Cultivated and Wild Apple Species Regarding Disease Resistance and Cold Tolerance.</title>
        <authorList>
            <person name="Chen X."/>
        </authorList>
    </citation>
    <scope>NUCLEOTIDE SEQUENCE [LARGE SCALE GENOMIC DNA]</scope>
    <source>
        <strain evidence="9">cv. Shandingzi</strain>
        <tissue evidence="8">Leaves</tissue>
    </source>
</reference>
<proteinExistence type="inferred from homology"/>
<feature type="transmembrane region" description="Helical" evidence="6">
    <location>
        <begin position="448"/>
        <end position="468"/>
    </location>
</feature>
<evidence type="ECO:0000256" key="5">
    <source>
        <dbReference type="ARBA" id="ARBA00023136"/>
    </source>
</evidence>
<dbReference type="GO" id="GO:0042910">
    <property type="term" value="F:xenobiotic transmembrane transporter activity"/>
    <property type="evidence" value="ECO:0007669"/>
    <property type="project" value="InterPro"/>
</dbReference>
<dbReference type="Proteomes" id="UP000315295">
    <property type="component" value="Unassembled WGS sequence"/>
</dbReference>
<evidence type="ECO:0000256" key="7">
    <source>
        <dbReference type="SAM" id="MobiDB-lite"/>
    </source>
</evidence>
<dbReference type="PANTHER" id="PTHR11206">
    <property type="entry name" value="MULTIDRUG RESISTANCE PROTEIN"/>
    <property type="match status" value="1"/>
</dbReference>
<dbReference type="GO" id="GO:1990961">
    <property type="term" value="P:xenobiotic detoxification by transmembrane export across the plasma membrane"/>
    <property type="evidence" value="ECO:0007669"/>
    <property type="project" value="InterPro"/>
</dbReference>
<feature type="region of interest" description="Disordered" evidence="7">
    <location>
        <begin position="1"/>
        <end position="31"/>
    </location>
</feature>
<protein>
    <recommendedName>
        <fullName evidence="6">Protein DETOXIFICATION</fullName>
    </recommendedName>
    <alternativeName>
        <fullName evidence="6">Multidrug and toxic compound extrusion protein</fullName>
    </alternativeName>
</protein>
<feature type="transmembrane region" description="Helical" evidence="6">
    <location>
        <begin position="343"/>
        <end position="367"/>
    </location>
</feature>
<evidence type="ECO:0000256" key="4">
    <source>
        <dbReference type="ARBA" id="ARBA00022989"/>
    </source>
</evidence>
<keyword evidence="9" id="KW-1185">Reference proteome</keyword>
<dbReference type="InterPro" id="IPR002528">
    <property type="entry name" value="MATE_fam"/>
</dbReference>
<dbReference type="STRING" id="106549.A0A540LQ76"/>
<organism evidence="8 9">
    <name type="scientific">Malus baccata</name>
    <name type="common">Siberian crab apple</name>
    <name type="synonym">Pyrus baccata</name>
    <dbReference type="NCBI Taxonomy" id="106549"/>
    <lineage>
        <taxon>Eukaryota</taxon>
        <taxon>Viridiplantae</taxon>
        <taxon>Streptophyta</taxon>
        <taxon>Embryophyta</taxon>
        <taxon>Tracheophyta</taxon>
        <taxon>Spermatophyta</taxon>
        <taxon>Magnoliopsida</taxon>
        <taxon>eudicotyledons</taxon>
        <taxon>Gunneridae</taxon>
        <taxon>Pentapetalae</taxon>
        <taxon>rosids</taxon>
        <taxon>fabids</taxon>
        <taxon>Rosales</taxon>
        <taxon>Rosaceae</taxon>
        <taxon>Amygdaloideae</taxon>
        <taxon>Maleae</taxon>
        <taxon>Malus</taxon>
    </lineage>
</organism>
<evidence type="ECO:0000313" key="8">
    <source>
        <dbReference type="EMBL" id="TQD88651.1"/>
    </source>
</evidence>
<accession>A0A540LQ76</accession>
<keyword evidence="3 6" id="KW-0812">Transmembrane</keyword>
<evidence type="ECO:0000256" key="1">
    <source>
        <dbReference type="ARBA" id="ARBA00004141"/>
    </source>
</evidence>
<feature type="transmembrane region" description="Helical" evidence="6">
    <location>
        <begin position="210"/>
        <end position="232"/>
    </location>
</feature>
<name>A0A540LQ76_MALBA</name>
<feature type="transmembrane region" description="Helical" evidence="6">
    <location>
        <begin position="283"/>
        <end position="304"/>
    </location>
</feature>
<dbReference type="GO" id="GO:0015297">
    <property type="term" value="F:antiporter activity"/>
    <property type="evidence" value="ECO:0007669"/>
    <property type="project" value="InterPro"/>
</dbReference>
<feature type="transmembrane region" description="Helical" evidence="6">
    <location>
        <begin position="148"/>
        <end position="171"/>
    </location>
</feature>
<evidence type="ECO:0000256" key="6">
    <source>
        <dbReference type="RuleBase" id="RU004914"/>
    </source>
</evidence>
<feature type="transmembrane region" description="Helical" evidence="6">
    <location>
        <begin position="58"/>
        <end position="78"/>
    </location>
</feature>
<dbReference type="EMBL" id="VIEB01000504">
    <property type="protein sequence ID" value="TQD88651.1"/>
    <property type="molecule type" value="Genomic_DNA"/>
</dbReference>
<feature type="transmembrane region" description="Helical" evidence="6">
    <location>
        <begin position="110"/>
        <end position="127"/>
    </location>
</feature>
<feature type="transmembrane region" description="Helical" evidence="6">
    <location>
        <begin position="379"/>
        <end position="398"/>
    </location>
</feature>
<comment type="subcellular location">
    <subcellularLocation>
        <location evidence="1">Membrane</location>
        <topology evidence="1">Multi-pass membrane protein</topology>
    </subcellularLocation>
</comment>
<evidence type="ECO:0000256" key="3">
    <source>
        <dbReference type="ARBA" id="ARBA00022692"/>
    </source>
</evidence>
<keyword evidence="5 6" id="KW-0472">Membrane</keyword>
<sequence length="494" mass="54018">MTSPKNELQHPLLESYPPLPSTKSFTSKHAHEEHASGELEQVLCDTDKPFSQRLKPALWIESKLLVVLAAPAIIVYMINYVMSMSTQMFCGHLGNLELAASSLGNNGIQIFAYGLLLGMGSAVETLCGQAYGAQKYKMLGIYLQRSTVLLFFPGVLLTIIYVFSEPILLLLGESPSIASSAAVYVYGLIPQIFAYVVNFPIQKFMQSQSIVAPSAYISTGTLVIHILLSWVAVYKVGLGLLGASLVLSLSWWITVVAQFVYIVKSDRCKNTWTGFSWQAFSGLYSFFKLSLASAVMLCLETWYFQILVLLAGLLENPELALDSLSICVRVSNELGAGHPKSTAFSVVVVTVVSFIISIFAAIAVLLLRHKLSYAFTEGEAVAAAVSDLCPLLALTLLLNGVQPVLSGVAVGCGWQAFVAYVNVGCYYVVGVPFGALLGFYFKLGAKGIWLGMVGGTLMQTLILLWVTIRTDWNKEVEEAKKRLNKWDVKEPLKW</sequence>
<feature type="transmembrane region" description="Helical" evidence="6">
    <location>
        <begin position="177"/>
        <end position="198"/>
    </location>
</feature>
<gene>
    <name evidence="8" type="ORF">C1H46_025783</name>
</gene>
<dbReference type="CDD" id="cd13132">
    <property type="entry name" value="MATE_eukaryotic"/>
    <property type="match status" value="1"/>
</dbReference>
<keyword evidence="4 6" id="KW-1133">Transmembrane helix</keyword>